<dbReference type="Proteomes" id="UP000250235">
    <property type="component" value="Unassembled WGS sequence"/>
</dbReference>
<evidence type="ECO:0000313" key="2">
    <source>
        <dbReference type="EMBL" id="KZV55788.1"/>
    </source>
</evidence>
<accession>A0A2Z7D7Z5</accession>
<name>A0A2Z7D7Z5_9LAMI</name>
<feature type="region of interest" description="Disordered" evidence="1">
    <location>
        <begin position="96"/>
        <end position="125"/>
    </location>
</feature>
<evidence type="ECO:0000313" key="3">
    <source>
        <dbReference type="Proteomes" id="UP000250235"/>
    </source>
</evidence>
<gene>
    <name evidence="2" type="ORF">F511_12271</name>
</gene>
<organism evidence="2 3">
    <name type="scientific">Dorcoceras hygrometricum</name>
    <dbReference type="NCBI Taxonomy" id="472368"/>
    <lineage>
        <taxon>Eukaryota</taxon>
        <taxon>Viridiplantae</taxon>
        <taxon>Streptophyta</taxon>
        <taxon>Embryophyta</taxon>
        <taxon>Tracheophyta</taxon>
        <taxon>Spermatophyta</taxon>
        <taxon>Magnoliopsida</taxon>
        <taxon>eudicotyledons</taxon>
        <taxon>Gunneridae</taxon>
        <taxon>Pentapetalae</taxon>
        <taxon>asterids</taxon>
        <taxon>lamiids</taxon>
        <taxon>Lamiales</taxon>
        <taxon>Gesneriaceae</taxon>
        <taxon>Didymocarpoideae</taxon>
        <taxon>Trichosporeae</taxon>
        <taxon>Loxocarpinae</taxon>
        <taxon>Dorcoceras</taxon>
    </lineage>
</organism>
<proteinExistence type="predicted"/>
<feature type="region of interest" description="Disordered" evidence="1">
    <location>
        <begin position="1"/>
        <end position="40"/>
    </location>
</feature>
<feature type="compositionally biased region" description="Polar residues" evidence="1">
    <location>
        <begin position="14"/>
        <end position="34"/>
    </location>
</feature>
<reference evidence="2 3" key="1">
    <citation type="journal article" date="2015" name="Proc. Natl. Acad. Sci. U.S.A.">
        <title>The resurrection genome of Boea hygrometrica: A blueprint for survival of dehydration.</title>
        <authorList>
            <person name="Xiao L."/>
            <person name="Yang G."/>
            <person name="Zhang L."/>
            <person name="Yang X."/>
            <person name="Zhao S."/>
            <person name="Ji Z."/>
            <person name="Zhou Q."/>
            <person name="Hu M."/>
            <person name="Wang Y."/>
            <person name="Chen M."/>
            <person name="Xu Y."/>
            <person name="Jin H."/>
            <person name="Xiao X."/>
            <person name="Hu G."/>
            <person name="Bao F."/>
            <person name="Hu Y."/>
            <person name="Wan P."/>
            <person name="Li L."/>
            <person name="Deng X."/>
            <person name="Kuang T."/>
            <person name="Xiang C."/>
            <person name="Zhu J.K."/>
            <person name="Oliver M.J."/>
            <person name="He Y."/>
        </authorList>
    </citation>
    <scope>NUCLEOTIDE SEQUENCE [LARGE SCALE GENOMIC DNA]</scope>
    <source>
        <strain evidence="3">cv. XS01</strain>
    </source>
</reference>
<sequence>MHMLCKGSRLRPRTGSQGISTATQQLDNSNSTAGADQLKDSSDHKVQEYCWGCHGGSGSRLPARQLSRGNRHFTIDCGRLRQSGPRSETGFLRQPALEGLTRSVRMDSHRQDWPEKFSGGGGGGL</sequence>
<keyword evidence="3" id="KW-1185">Reference proteome</keyword>
<feature type="compositionally biased region" description="Basic and acidic residues" evidence="1">
    <location>
        <begin position="104"/>
        <end position="115"/>
    </location>
</feature>
<dbReference type="AlphaFoldDB" id="A0A2Z7D7Z5"/>
<dbReference type="EMBL" id="KQ988451">
    <property type="protein sequence ID" value="KZV55788.1"/>
    <property type="molecule type" value="Genomic_DNA"/>
</dbReference>
<evidence type="ECO:0000256" key="1">
    <source>
        <dbReference type="SAM" id="MobiDB-lite"/>
    </source>
</evidence>
<protein>
    <submittedName>
        <fullName evidence="2">Uncharacterized protein</fullName>
    </submittedName>
</protein>